<keyword evidence="4" id="KW-1185">Reference proteome</keyword>
<gene>
    <name evidence="3" type="ORF">EDD80_103189</name>
</gene>
<dbReference type="Proteomes" id="UP000295807">
    <property type="component" value="Unassembled WGS sequence"/>
</dbReference>
<dbReference type="EMBL" id="SMAD01000003">
    <property type="protein sequence ID" value="TCS88325.1"/>
    <property type="molecule type" value="Genomic_DNA"/>
</dbReference>
<dbReference type="AlphaFoldDB" id="A0A4R3KUI3"/>
<evidence type="ECO:0000259" key="2">
    <source>
        <dbReference type="Pfam" id="PF06713"/>
    </source>
</evidence>
<keyword evidence="1" id="KW-0812">Transmembrane</keyword>
<organism evidence="3 4">
    <name type="scientific">Anseongella ginsenosidimutans</name>
    <dbReference type="NCBI Taxonomy" id="496056"/>
    <lineage>
        <taxon>Bacteria</taxon>
        <taxon>Pseudomonadati</taxon>
        <taxon>Bacteroidota</taxon>
        <taxon>Sphingobacteriia</taxon>
        <taxon>Sphingobacteriales</taxon>
        <taxon>Sphingobacteriaceae</taxon>
        <taxon>Anseongella</taxon>
    </lineage>
</organism>
<dbReference type="Pfam" id="PF06713">
    <property type="entry name" value="bPH_4"/>
    <property type="match status" value="1"/>
</dbReference>
<feature type="transmembrane region" description="Helical" evidence="1">
    <location>
        <begin position="43"/>
        <end position="63"/>
    </location>
</feature>
<dbReference type="RefSeq" id="WP_132128542.1">
    <property type="nucleotide sequence ID" value="NZ_CP042432.1"/>
</dbReference>
<dbReference type="OrthoDB" id="1437824at2"/>
<sequence length="143" mass="16407">MKFHSAKSPLFGIAFLGTAFTLLIIVFFDVIKDASLDFNAGRIFILLIAAFFLWFWFGTYYLIRDGKLIYRSGPISGSVKISEIHMLIKNKTLWNGMKPALATRGIIVKYNKYDEVYISPRNKDLFVEEILKINNKVTVICLD</sequence>
<feature type="transmembrane region" description="Helical" evidence="1">
    <location>
        <begin position="12"/>
        <end position="31"/>
    </location>
</feature>
<evidence type="ECO:0000313" key="3">
    <source>
        <dbReference type="EMBL" id="TCS88325.1"/>
    </source>
</evidence>
<dbReference type="InterPro" id="IPR009589">
    <property type="entry name" value="PH_YyaB-like"/>
</dbReference>
<name>A0A4R3KUI3_9SPHI</name>
<keyword evidence="1" id="KW-1133">Transmembrane helix</keyword>
<accession>A0A4R3KUI3</accession>
<keyword evidence="1" id="KW-0472">Membrane</keyword>
<evidence type="ECO:0000256" key="1">
    <source>
        <dbReference type="SAM" id="Phobius"/>
    </source>
</evidence>
<comment type="caution">
    <text evidence="3">The sequence shown here is derived from an EMBL/GenBank/DDBJ whole genome shotgun (WGS) entry which is preliminary data.</text>
</comment>
<evidence type="ECO:0000313" key="4">
    <source>
        <dbReference type="Proteomes" id="UP000295807"/>
    </source>
</evidence>
<proteinExistence type="predicted"/>
<feature type="domain" description="Uncharacterized protein YyaB-like PH" evidence="2">
    <location>
        <begin position="59"/>
        <end position="134"/>
    </location>
</feature>
<dbReference type="GO" id="GO:0030153">
    <property type="term" value="P:bacteriocin immunity"/>
    <property type="evidence" value="ECO:0007669"/>
    <property type="project" value="InterPro"/>
</dbReference>
<protein>
    <submittedName>
        <fullName evidence="3">PH (Pleckstrin Homology) domain-containing protein</fullName>
    </submittedName>
</protein>
<reference evidence="3 4" key="1">
    <citation type="submission" date="2019-03" db="EMBL/GenBank/DDBJ databases">
        <title>Genomic Encyclopedia of Type Strains, Phase IV (KMG-IV): sequencing the most valuable type-strain genomes for metagenomic binning, comparative biology and taxonomic classification.</title>
        <authorList>
            <person name="Goeker M."/>
        </authorList>
    </citation>
    <scope>NUCLEOTIDE SEQUENCE [LARGE SCALE GENOMIC DNA]</scope>
    <source>
        <strain evidence="3 4">DSM 21100</strain>
    </source>
</reference>